<sequence length="126" mass="13725">MTEGELVLTSATQKLGSKFTLCFALLLCCSESLPSPSGLRERDPSAMQWSRPCLGWGVPGTAHPGRDGVGRALGTCAGAVLHGSEWWCDRLYRSARLFWDVSQVAQVPPRSVEVTFWASSVIFSCF</sequence>
<protein>
    <submittedName>
        <fullName evidence="1">Uncharacterized protein</fullName>
    </submittedName>
</protein>
<name>A0A8T0HH62_CERPU</name>
<comment type="caution">
    <text evidence="1">The sequence shown here is derived from an EMBL/GenBank/DDBJ whole genome shotgun (WGS) entry which is preliminary data.</text>
</comment>
<evidence type="ECO:0000313" key="2">
    <source>
        <dbReference type="Proteomes" id="UP000822688"/>
    </source>
</evidence>
<reference evidence="1 2" key="1">
    <citation type="submission" date="2020-06" db="EMBL/GenBank/DDBJ databases">
        <title>WGS assembly of Ceratodon purpureus strain R40.</title>
        <authorList>
            <person name="Carey S.B."/>
            <person name="Jenkins J."/>
            <person name="Shu S."/>
            <person name="Lovell J.T."/>
            <person name="Sreedasyam A."/>
            <person name="Maumus F."/>
            <person name="Tiley G.P."/>
            <person name="Fernandez-Pozo N."/>
            <person name="Barry K."/>
            <person name="Chen C."/>
            <person name="Wang M."/>
            <person name="Lipzen A."/>
            <person name="Daum C."/>
            <person name="Saski C.A."/>
            <person name="Payton A.C."/>
            <person name="Mcbreen J.C."/>
            <person name="Conrad R.E."/>
            <person name="Kollar L.M."/>
            <person name="Olsson S."/>
            <person name="Huttunen S."/>
            <person name="Landis J.B."/>
            <person name="Wickett N.J."/>
            <person name="Johnson M.G."/>
            <person name="Rensing S.A."/>
            <person name="Grimwood J."/>
            <person name="Schmutz J."/>
            <person name="Mcdaniel S.F."/>
        </authorList>
    </citation>
    <scope>NUCLEOTIDE SEQUENCE [LARGE SCALE GENOMIC DNA]</scope>
    <source>
        <strain evidence="1 2">R40</strain>
    </source>
</reference>
<dbReference type="EMBL" id="CM026427">
    <property type="protein sequence ID" value="KAG0569704.1"/>
    <property type="molecule type" value="Genomic_DNA"/>
</dbReference>
<proteinExistence type="predicted"/>
<keyword evidence="2" id="KW-1185">Reference proteome</keyword>
<accession>A0A8T0HH62</accession>
<dbReference type="AlphaFoldDB" id="A0A8T0HH62"/>
<gene>
    <name evidence="1" type="ORF">KC19_6G109600</name>
</gene>
<dbReference type="Proteomes" id="UP000822688">
    <property type="component" value="Chromosome 6"/>
</dbReference>
<evidence type="ECO:0000313" key="1">
    <source>
        <dbReference type="EMBL" id="KAG0569704.1"/>
    </source>
</evidence>
<organism evidence="1 2">
    <name type="scientific">Ceratodon purpureus</name>
    <name type="common">Fire moss</name>
    <name type="synonym">Dicranum purpureum</name>
    <dbReference type="NCBI Taxonomy" id="3225"/>
    <lineage>
        <taxon>Eukaryota</taxon>
        <taxon>Viridiplantae</taxon>
        <taxon>Streptophyta</taxon>
        <taxon>Embryophyta</taxon>
        <taxon>Bryophyta</taxon>
        <taxon>Bryophytina</taxon>
        <taxon>Bryopsida</taxon>
        <taxon>Dicranidae</taxon>
        <taxon>Pseudoditrichales</taxon>
        <taxon>Ditrichaceae</taxon>
        <taxon>Ceratodon</taxon>
    </lineage>
</organism>